<reference evidence="3 4" key="1">
    <citation type="submission" date="2023-08" db="EMBL/GenBank/DDBJ databases">
        <title>Black Yeasts Isolated from many extreme environments.</title>
        <authorList>
            <person name="Coleine C."/>
            <person name="Stajich J.E."/>
            <person name="Selbmann L."/>
        </authorList>
    </citation>
    <scope>NUCLEOTIDE SEQUENCE [LARGE SCALE GENOMIC DNA]</scope>
    <source>
        <strain evidence="3 4">CCFEE 5910</strain>
    </source>
</reference>
<feature type="region of interest" description="Disordered" evidence="1">
    <location>
        <begin position="639"/>
        <end position="672"/>
    </location>
</feature>
<proteinExistence type="predicted"/>
<dbReference type="Gene3D" id="1.20.1280.50">
    <property type="match status" value="1"/>
</dbReference>
<accession>A0AAN7YF62</accession>
<dbReference type="InterPro" id="IPR015943">
    <property type="entry name" value="WD40/YVTN_repeat-like_dom_sf"/>
</dbReference>
<dbReference type="Gene3D" id="2.130.10.10">
    <property type="entry name" value="YVTN repeat-like/Quinoprotein amine dehydrogenase"/>
    <property type="match status" value="1"/>
</dbReference>
<dbReference type="SUPFAM" id="SSF50978">
    <property type="entry name" value="WD40 repeat-like"/>
    <property type="match status" value="1"/>
</dbReference>
<dbReference type="InterPro" id="IPR001810">
    <property type="entry name" value="F-box_dom"/>
</dbReference>
<dbReference type="SMART" id="SM00256">
    <property type="entry name" value="FBOX"/>
    <property type="match status" value="1"/>
</dbReference>
<keyword evidence="4" id="KW-1185">Reference proteome</keyword>
<organism evidence="3 4">
    <name type="scientific">Lithohypha guttulata</name>
    <dbReference type="NCBI Taxonomy" id="1690604"/>
    <lineage>
        <taxon>Eukaryota</taxon>
        <taxon>Fungi</taxon>
        <taxon>Dikarya</taxon>
        <taxon>Ascomycota</taxon>
        <taxon>Pezizomycotina</taxon>
        <taxon>Eurotiomycetes</taxon>
        <taxon>Chaetothyriomycetidae</taxon>
        <taxon>Chaetothyriales</taxon>
        <taxon>Trichomeriaceae</taxon>
        <taxon>Lithohypha</taxon>
    </lineage>
</organism>
<dbReference type="InterPro" id="IPR036322">
    <property type="entry name" value="WD40_repeat_dom_sf"/>
</dbReference>
<dbReference type="PANTHER" id="PTHR10223:SF2">
    <property type="entry name" value="F-BOX AND WD DOMAIN PROTEIN (AFU_ORTHOLOGUE AFUA_6G11400)"/>
    <property type="match status" value="1"/>
</dbReference>
<feature type="region of interest" description="Disordered" evidence="1">
    <location>
        <begin position="1"/>
        <end position="101"/>
    </location>
</feature>
<dbReference type="InterPro" id="IPR027040">
    <property type="entry name" value="PSMD4"/>
</dbReference>
<feature type="compositionally biased region" description="Polar residues" evidence="1">
    <location>
        <begin position="1"/>
        <end position="37"/>
    </location>
</feature>
<dbReference type="InterPro" id="IPR036047">
    <property type="entry name" value="F-box-like_dom_sf"/>
</dbReference>
<evidence type="ECO:0000313" key="4">
    <source>
        <dbReference type="Proteomes" id="UP001309876"/>
    </source>
</evidence>
<dbReference type="SUPFAM" id="SSF81383">
    <property type="entry name" value="F-box domain"/>
    <property type="match status" value="1"/>
</dbReference>
<dbReference type="GO" id="GO:0008540">
    <property type="term" value="C:proteasome regulatory particle, base subcomplex"/>
    <property type="evidence" value="ECO:0007669"/>
    <property type="project" value="TreeGrafter"/>
</dbReference>
<dbReference type="PROSITE" id="PS50181">
    <property type="entry name" value="FBOX"/>
    <property type="match status" value="1"/>
</dbReference>
<dbReference type="GO" id="GO:0005829">
    <property type="term" value="C:cytosol"/>
    <property type="evidence" value="ECO:0007669"/>
    <property type="project" value="TreeGrafter"/>
</dbReference>
<dbReference type="GO" id="GO:0043161">
    <property type="term" value="P:proteasome-mediated ubiquitin-dependent protein catabolic process"/>
    <property type="evidence" value="ECO:0007669"/>
    <property type="project" value="TreeGrafter"/>
</dbReference>
<name>A0AAN7YF62_9EURO</name>
<dbReference type="GO" id="GO:0005634">
    <property type="term" value="C:nucleus"/>
    <property type="evidence" value="ECO:0007669"/>
    <property type="project" value="TreeGrafter"/>
</dbReference>
<comment type="caution">
    <text evidence="3">The sequence shown here is derived from an EMBL/GenBank/DDBJ whole genome shotgun (WGS) entry which is preliminary data.</text>
</comment>
<feature type="region of interest" description="Disordered" evidence="1">
    <location>
        <begin position="1026"/>
        <end position="1112"/>
    </location>
</feature>
<evidence type="ECO:0000256" key="1">
    <source>
        <dbReference type="SAM" id="MobiDB-lite"/>
    </source>
</evidence>
<evidence type="ECO:0000259" key="2">
    <source>
        <dbReference type="PROSITE" id="PS50181"/>
    </source>
</evidence>
<feature type="compositionally biased region" description="Polar residues" evidence="1">
    <location>
        <begin position="640"/>
        <end position="670"/>
    </location>
</feature>
<dbReference type="AlphaFoldDB" id="A0AAN7YF62"/>
<dbReference type="Pfam" id="PF12937">
    <property type="entry name" value="F-box-like"/>
    <property type="match status" value="1"/>
</dbReference>
<dbReference type="EMBL" id="JAVRRJ010000006">
    <property type="protein sequence ID" value="KAK5083492.1"/>
    <property type="molecule type" value="Genomic_DNA"/>
</dbReference>
<dbReference type="Proteomes" id="UP001309876">
    <property type="component" value="Unassembled WGS sequence"/>
</dbReference>
<evidence type="ECO:0000313" key="3">
    <source>
        <dbReference type="EMBL" id="KAK5083492.1"/>
    </source>
</evidence>
<dbReference type="PANTHER" id="PTHR10223">
    <property type="entry name" value="26S PROTEASOME NON-ATPASE REGULATORY SUBUNIT 4"/>
    <property type="match status" value="1"/>
</dbReference>
<feature type="region of interest" description="Disordered" evidence="1">
    <location>
        <begin position="897"/>
        <end position="922"/>
    </location>
</feature>
<feature type="domain" description="F-box" evidence="2">
    <location>
        <begin position="121"/>
        <end position="167"/>
    </location>
</feature>
<protein>
    <recommendedName>
        <fullName evidence="2">F-box domain-containing protein</fullName>
    </recommendedName>
</protein>
<feature type="compositionally biased region" description="Polar residues" evidence="1">
    <location>
        <begin position="1051"/>
        <end position="1066"/>
    </location>
</feature>
<dbReference type="CDD" id="cd09917">
    <property type="entry name" value="F-box_SF"/>
    <property type="match status" value="1"/>
</dbReference>
<feature type="compositionally biased region" description="Basic residues" evidence="1">
    <location>
        <begin position="897"/>
        <end position="907"/>
    </location>
</feature>
<dbReference type="GO" id="GO:0031593">
    <property type="term" value="F:polyubiquitin modification-dependent protein binding"/>
    <property type="evidence" value="ECO:0007669"/>
    <property type="project" value="TreeGrafter"/>
</dbReference>
<gene>
    <name evidence="3" type="ORF">LTR05_005994</name>
</gene>
<sequence>MQSAPPQDPPNATSTNTHPSYFTNQHGLSTTDQFSDSRSQEPAVREPTSIDDTPDDASVVSSATSRGRRANLHRVSTGRDSQESSPGSRIDAYEKANTIPRRPSDGMIFQLVPSSGQPGSGVSLLDVPNEVLTHILSHLPPESLSLMSLVNSRLHRLVTTPPAWRIAFARFFPGSESLETSSAAGVADETQKSHRRAFTRVSALASWRSEYILRTRLLRSLTRGRPAIQMTTDKGQKSKAPATATIMYNSGLMYPGSHIHANFGVGLNKKQPLFVHGAVEQGTVTSSDPATGKASGWGLADFEAFKHFADLYAGEAPYGLGSGDIVGMTNVMDVSQPFGKLYGEACPGGRLFFTNTAEQRGRFLMVSSPASYSDGIPEVSPVNAAITSVWLAKSEGILKVTNGLFGALAGSSTGVLSAYAIGTNPVYDRRFDRGELTARWAVCPGVPIVAISVDHKVSARRIGRRRIWATVLNALGEVFYLINPPVRPDTRGKLSESELDRLAWQTGRTTEWQMLELSRRTGKNDPFQLNTIDGSYTPRSSSAAQGLNHFQLEAEAKELTQFLKYKPKHFQALCDGWDMRRSLLADYGGDDHHGGGESVFVVNHGGEDHLPAAIRRYTRHRTKLLSSCDQDAYPAIAAPQRQSIFGTPSQRSSVMSSPGYSAPRSRTSSTDDFEDTLFESSWRLSNHSFGPLKTIELSALAVDDSDFAVLSVNEDPLLGMSGGSDTSSPMTSPFGKTNLAASAAEIPGHRARLFAVGTTTGTIMLWDMRAASPPAADVVNTIAPVRVIYTRSPQISSLAMTSLYLVHGGNDGLVQAWDVLASTTEPVRTINSRFSDRARRRMAQADAAVQDVGINYYAAGAVILDPDPTMLRGMVTLGTHLRYWSFSAGAADAYKSRKRGQLRRRSNRGSTSTPEQKYHHTGRGVLKDIIADERFELEHEKTIKQKEEERLSSRFGTALLGEGISEEEMLAYAALLSEESYTSDQLKRNTNLPATHPSASTVAPAEIDDELEEAIRLSLLDTDIAAESPQTTEHNVPIRYGKKSKQRAPLRQQQSSPPMLGRSTSEQDMEFALQLSMAEQESQRLADEYEFPTLQKSHSGSSIEGKGKSRKR</sequence>